<keyword evidence="2" id="KW-1185">Reference proteome</keyword>
<dbReference type="EMBL" id="JAGDYP010000004">
    <property type="protein sequence ID" value="MBO1884176.1"/>
    <property type="molecule type" value="Genomic_DNA"/>
</dbReference>
<accession>A0ABS3PXV8</accession>
<gene>
    <name evidence="1" type="ORF">J4N46_07035</name>
</gene>
<evidence type="ECO:0000313" key="2">
    <source>
        <dbReference type="Proteomes" id="UP000681610"/>
    </source>
</evidence>
<dbReference type="Proteomes" id="UP000681610">
    <property type="component" value="Unassembled WGS sequence"/>
</dbReference>
<reference evidence="1 2" key="1">
    <citation type="submission" date="2021-03" db="EMBL/GenBank/DDBJ databases">
        <title>Isolation and description of Capnocytophaga bilenii sp. nov., a novel Capnocytophaga species, isolated from a gingivitis subject.</title>
        <authorList>
            <person name="Antezack A."/>
            <person name="Monnet-Corti V."/>
            <person name="La Scola B."/>
        </authorList>
    </citation>
    <scope>NUCLEOTIDE SEQUENCE [LARGE SCALE GENOMIC DNA]</scope>
    <source>
        <strain evidence="1 2">Marseille-Q4570</strain>
    </source>
</reference>
<evidence type="ECO:0000313" key="1">
    <source>
        <dbReference type="EMBL" id="MBO1884176.1"/>
    </source>
</evidence>
<comment type="caution">
    <text evidence="1">The sequence shown here is derived from an EMBL/GenBank/DDBJ whole genome shotgun (WGS) entry which is preliminary data.</text>
</comment>
<protein>
    <submittedName>
        <fullName evidence="1">Uncharacterized protein</fullName>
    </submittedName>
</protein>
<name>A0ABS3PXV8_9FLAO</name>
<organism evidence="1 2">
    <name type="scientific">Capnocytophaga bilenii</name>
    <dbReference type="NCBI Taxonomy" id="2819369"/>
    <lineage>
        <taxon>Bacteria</taxon>
        <taxon>Pseudomonadati</taxon>
        <taxon>Bacteroidota</taxon>
        <taxon>Flavobacteriia</taxon>
        <taxon>Flavobacteriales</taxon>
        <taxon>Flavobacteriaceae</taxon>
        <taxon>Capnocytophaga</taxon>
    </lineage>
</organism>
<dbReference type="RefSeq" id="WP_208058713.1">
    <property type="nucleotide sequence ID" value="NZ_JAGDYP010000004.1"/>
</dbReference>
<proteinExistence type="predicted"/>
<sequence length="407" mass="48104">METTKKLKLPHFFRNIDMCCEEIETTNYEDTPLKDMIAFLLGGNYLVYFDLENNQKRLQKLVKLKRIYQNFTFVTLDTTEYLSTDLLSEVLSYFYPIITHQPLSFGTPTDWLATLNLEKFNETNQLFHTKYPLNYQNIIPVFLKMLNYKGNIRTGFVFVERGEPKYIIEYTSIHSELLEKIDEAITNKQNYDNYTNEISFSPIGFEIHKNPSADDIEKHIDTLDESTKEHLQIILENLEQLKASGQLFLVLPILDQILKKQAITDQKELSSVVVTTDYRILLPKYNIEVQFSHLTKVIYILFCQNSYGINLNDLYLYKENIKNLYLEISNQNNYDKMMKTIDDLIDIDSKAIYPHLSRIKAKFYSLMYPEIAENYCIISDPENKNYKYIPWCKEEAKRLDEEIGFMF</sequence>